<dbReference type="Gramene" id="KVI09070">
    <property type="protein sequence ID" value="KVI09070"/>
    <property type="gene ID" value="Ccrd_012551"/>
</dbReference>
<name>A0A103YHA8_CYNCS</name>
<dbReference type="AlphaFoldDB" id="A0A103YHA8"/>
<protein>
    <submittedName>
        <fullName evidence="2">UDP-glucuronosyl/UDP-glucosyltransferase</fullName>
    </submittedName>
</protein>
<dbReference type="Proteomes" id="UP000243975">
    <property type="component" value="Unassembled WGS sequence"/>
</dbReference>
<accession>A0A103YHA8</accession>
<dbReference type="STRING" id="59895.A0A103YHA8"/>
<proteinExistence type="inferred from homology"/>
<dbReference type="GO" id="GO:0080044">
    <property type="term" value="F:quercetin 7-O-glucosyltransferase activity"/>
    <property type="evidence" value="ECO:0007669"/>
    <property type="project" value="TreeGrafter"/>
</dbReference>
<dbReference type="PANTHER" id="PTHR11926">
    <property type="entry name" value="GLUCOSYL/GLUCURONOSYL TRANSFERASES"/>
    <property type="match status" value="1"/>
</dbReference>
<evidence type="ECO:0000313" key="2">
    <source>
        <dbReference type="EMBL" id="KVI09070.1"/>
    </source>
</evidence>
<keyword evidence="3" id="KW-1185">Reference proteome</keyword>
<organism evidence="2 3">
    <name type="scientific">Cynara cardunculus var. scolymus</name>
    <name type="common">Globe artichoke</name>
    <name type="synonym">Cynara scolymus</name>
    <dbReference type="NCBI Taxonomy" id="59895"/>
    <lineage>
        <taxon>Eukaryota</taxon>
        <taxon>Viridiplantae</taxon>
        <taxon>Streptophyta</taxon>
        <taxon>Embryophyta</taxon>
        <taxon>Tracheophyta</taxon>
        <taxon>Spermatophyta</taxon>
        <taxon>Magnoliopsida</taxon>
        <taxon>eudicotyledons</taxon>
        <taxon>Gunneridae</taxon>
        <taxon>Pentapetalae</taxon>
        <taxon>asterids</taxon>
        <taxon>campanulids</taxon>
        <taxon>Asterales</taxon>
        <taxon>Asteraceae</taxon>
        <taxon>Carduoideae</taxon>
        <taxon>Cardueae</taxon>
        <taxon>Carduinae</taxon>
        <taxon>Cynara</taxon>
    </lineage>
</organism>
<comment type="similarity">
    <text evidence="1">Belongs to the UDP-glycosyltransferase family.</text>
</comment>
<gene>
    <name evidence="2" type="ORF">Ccrd_012551</name>
</gene>
<dbReference type="PANTHER" id="PTHR11926:SF1412">
    <property type="entry name" value="UDP-GLYCOSYLTRANSFERASE 83A1-LIKE"/>
    <property type="match status" value="1"/>
</dbReference>
<evidence type="ECO:0000256" key="1">
    <source>
        <dbReference type="ARBA" id="ARBA00009995"/>
    </source>
</evidence>
<comment type="caution">
    <text evidence="2">The sequence shown here is derived from an EMBL/GenBank/DDBJ whole genome shotgun (WGS) entry which is preliminary data.</text>
</comment>
<dbReference type="GO" id="GO:0080043">
    <property type="term" value="F:quercetin 3-O-glucosyltransferase activity"/>
    <property type="evidence" value="ECO:0007669"/>
    <property type="project" value="TreeGrafter"/>
</dbReference>
<reference evidence="2 3" key="1">
    <citation type="journal article" date="2016" name="Sci. Rep.">
        <title>The genome sequence of the outbreeding globe artichoke constructed de novo incorporating a phase-aware low-pass sequencing strategy of F1 progeny.</title>
        <authorList>
            <person name="Scaglione D."/>
            <person name="Reyes-Chin-Wo S."/>
            <person name="Acquadro A."/>
            <person name="Froenicke L."/>
            <person name="Portis E."/>
            <person name="Beitel C."/>
            <person name="Tirone M."/>
            <person name="Mauro R."/>
            <person name="Lo Monaco A."/>
            <person name="Mauromicale G."/>
            <person name="Faccioli P."/>
            <person name="Cattivelli L."/>
            <person name="Rieseberg L."/>
            <person name="Michelmore R."/>
            <person name="Lanteri S."/>
        </authorList>
    </citation>
    <scope>NUCLEOTIDE SEQUENCE [LARGE SCALE GENOMIC DNA]</scope>
    <source>
        <strain evidence="2">2C</strain>
    </source>
</reference>
<dbReference type="SUPFAM" id="SSF53756">
    <property type="entry name" value="UDP-Glycosyltransferase/glycogen phosphorylase"/>
    <property type="match status" value="1"/>
</dbReference>
<evidence type="ECO:0000313" key="3">
    <source>
        <dbReference type="Proteomes" id="UP000243975"/>
    </source>
</evidence>
<dbReference type="Gene3D" id="3.40.50.2000">
    <property type="entry name" value="Glycogen Phosphorylase B"/>
    <property type="match status" value="2"/>
</dbReference>
<sequence>MGWAIQVAEKMGIRRASFWPASALALASMLNFHKLIDDGIINHSGVPLNDNTTQPSPTMPPIKPANLSWGCIGDLATTRSKLPRLPQWRNGYYATQVITWRLQRVAIFRSCCQLTSNRLAEQAGHFWPEDSTCLSWLDQQPACSVIYIAFGSFTILDQAHFEELPSSSTASPPTTTTDRQKKISLKLTVTATDRQKKISLKLTVTTTRII</sequence>
<dbReference type="EMBL" id="LEKV01001071">
    <property type="protein sequence ID" value="KVI09070.1"/>
    <property type="molecule type" value="Genomic_DNA"/>
</dbReference>